<keyword evidence="11 13" id="KW-1133">Transmembrane helix</keyword>
<dbReference type="SUPFAM" id="SSF103190">
    <property type="entry name" value="Sensory domain-like"/>
    <property type="match status" value="1"/>
</dbReference>
<dbReference type="PANTHER" id="PTHR42878:SF7">
    <property type="entry name" value="SENSOR HISTIDINE KINASE GLRK"/>
    <property type="match status" value="1"/>
</dbReference>
<evidence type="ECO:0000256" key="8">
    <source>
        <dbReference type="ARBA" id="ARBA00022741"/>
    </source>
</evidence>
<dbReference type="InterPro" id="IPR036097">
    <property type="entry name" value="HisK_dim/P_sf"/>
</dbReference>
<keyword evidence="6" id="KW-0808">Transferase</keyword>
<sequence>MNKLLSIKRLKKSIFIPFFLFAFVFISISLISIYILHKKVIQKEVSFEYSNIDTMFKDKIKSEAISLRLFVVQLSTNDSLLRAFKNNDRNLFQKASNKYFKKSDLNLAPDLLNFISSDGIVLYRNHQPKVYGQKVTQQFIYKKAVATGASFFHIGSGTYSGVSLKVIVPVRDTSQKVVGYIVVGKDFSKILQETAKQTHMDFLFFTKLNLLNLKLNTDKIKKFGLFKKGNDDLFLEWSTLSPNAVIDKEVIETKIKSNAVTSIRLNGVDYLSKSLPLINFDETEFGQVFVLHDNSIHLNDLMETIAYLILISIVMIVILSLIFNTILNKIGKNLFDKNQKLILELKKRIIADRKLSENISELKQLTLIASHDLRSPLTNLEGLLDLLQNEDTDSDLQSLLLENAATSVELMKNTIDSLTTIVKQRESFLKEIVVEQSIQPVFDKVILQLEHLIKEKHIEIKTNFVACPSLLVSQIHLKSILLNLLSNAIKYASETKDVKCVIEVYSVMEKGVRSIVIQDNGIGFDSNFQKGKLFKPFKRFHHEKTGSGIGLYLTKLIVENYNGKIQIESEVGKGTMVKIDF</sequence>
<dbReference type="EMBL" id="JACRUL010000016">
    <property type="protein sequence ID" value="MBC5844476.1"/>
    <property type="molecule type" value="Genomic_DNA"/>
</dbReference>
<dbReference type="SUPFAM" id="SSF55874">
    <property type="entry name" value="ATPase domain of HSP90 chaperone/DNA topoisomerase II/histidine kinase"/>
    <property type="match status" value="1"/>
</dbReference>
<feature type="domain" description="Histidine kinase" evidence="14">
    <location>
        <begin position="368"/>
        <end position="581"/>
    </location>
</feature>
<dbReference type="GO" id="GO:0000155">
    <property type="term" value="F:phosphorelay sensor kinase activity"/>
    <property type="evidence" value="ECO:0007669"/>
    <property type="project" value="InterPro"/>
</dbReference>
<keyword evidence="8" id="KW-0547">Nucleotide-binding</keyword>
<dbReference type="RefSeq" id="WP_187018141.1">
    <property type="nucleotide sequence ID" value="NZ_JACRUK010000016.1"/>
</dbReference>
<keyword evidence="16" id="KW-1185">Reference proteome</keyword>
<dbReference type="SMART" id="SM00387">
    <property type="entry name" value="HATPase_c"/>
    <property type="match status" value="1"/>
</dbReference>
<keyword evidence="7 13" id="KW-0812">Transmembrane</keyword>
<dbReference type="GO" id="GO:0030295">
    <property type="term" value="F:protein kinase activator activity"/>
    <property type="evidence" value="ECO:0007669"/>
    <property type="project" value="TreeGrafter"/>
</dbReference>
<comment type="caution">
    <text evidence="15">The sequence shown here is derived from an EMBL/GenBank/DDBJ whole genome shotgun (WGS) entry which is preliminary data.</text>
</comment>
<dbReference type="SMART" id="SM00388">
    <property type="entry name" value="HisKA"/>
    <property type="match status" value="1"/>
</dbReference>
<protein>
    <recommendedName>
        <fullName evidence="3">histidine kinase</fullName>
        <ecNumber evidence="3">2.7.13.3</ecNumber>
    </recommendedName>
</protein>
<evidence type="ECO:0000256" key="13">
    <source>
        <dbReference type="SAM" id="Phobius"/>
    </source>
</evidence>
<dbReference type="CDD" id="cd00082">
    <property type="entry name" value="HisKA"/>
    <property type="match status" value="1"/>
</dbReference>
<accession>A0A923MZ92</accession>
<dbReference type="Pfam" id="PF00512">
    <property type="entry name" value="HisKA"/>
    <property type="match status" value="1"/>
</dbReference>
<dbReference type="GO" id="GO:0005886">
    <property type="term" value="C:plasma membrane"/>
    <property type="evidence" value="ECO:0007669"/>
    <property type="project" value="UniProtKB-SubCell"/>
</dbReference>
<dbReference type="Gene3D" id="3.30.565.10">
    <property type="entry name" value="Histidine kinase-like ATPase, C-terminal domain"/>
    <property type="match status" value="1"/>
</dbReference>
<keyword evidence="10" id="KW-0067">ATP-binding</keyword>
<dbReference type="Pfam" id="PF02518">
    <property type="entry name" value="HATPase_c"/>
    <property type="match status" value="1"/>
</dbReference>
<name>A0A923MZ92_9FLAO</name>
<evidence type="ECO:0000256" key="7">
    <source>
        <dbReference type="ARBA" id="ARBA00022692"/>
    </source>
</evidence>
<dbReference type="InterPro" id="IPR036890">
    <property type="entry name" value="HATPase_C_sf"/>
</dbReference>
<evidence type="ECO:0000256" key="12">
    <source>
        <dbReference type="ARBA" id="ARBA00023012"/>
    </source>
</evidence>
<dbReference type="InterPro" id="IPR003594">
    <property type="entry name" value="HATPase_dom"/>
</dbReference>
<evidence type="ECO:0000313" key="16">
    <source>
        <dbReference type="Proteomes" id="UP000641454"/>
    </source>
</evidence>
<comment type="catalytic activity">
    <reaction evidence="1">
        <text>ATP + protein L-histidine = ADP + protein N-phospho-L-histidine.</text>
        <dbReference type="EC" id="2.7.13.3"/>
    </reaction>
</comment>
<dbReference type="Proteomes" id="UP000641454">
    <property type="component" value="Unassembled WGS sequence"/>
</dbReference>
<evidence type="ECO:0000256" key="5">
    <source>
        <dbReference type="ARBA" id="ARBA00022553"/>
    </source>
</evidence>
<dbReference type="Gene3D" id="3.30.450.20">
    <property type="entry name" value="PAS domain"/>
    <property type="match status" value="1"/>
</dbReference>
<feature type="transmembrane region" description="Helical" evidence="13">
    <location>
        <begin position="305"/>
        <end position="327"/>
    </location>
</feature>
<dbReference type="GO" id="GO:0005524">
    <property type="term" value="F:ATP binding"/>
    <property type="evidence" value="ECO:0007669"/>
    <property type="project" value="UniProtKB-KW"/>
</dbReference>
<organism evidence="15 16">
    <name type="scientific">Flavobacterium muglaense</name>
    <dbReference type="NCBI Taxonomy" id="2764716"/>
    <lineage>
        <taxon>Bacteria</taxon>
        <taxon>Pseudomonadati</taxon>
        <taxon>Bacteroidota</taxon>
        <taxon>Flavobacteriia</taxon>
        <taxon>Flavobacteriales</taxon>
        <taxon>Flavobacteriaceae</taxon>
        <taxon>Flavobacterium</taxon>
    </lineage>
</organism>
<comment type="subcellular location">
    <subcellularLocation>
        <location evidence="2">Cell membrane</location>
        <topology evidence="2">Multi-pass membrane protein</topology>
    </subcellularLocation>
</comment>
<evidence type="ECO:0000256" key="2">
    <source>
        <dbReference type="ARBA" id="ARBA00004651"/>
    </source>
</evidence>
<dbReference type="GO" id="GO:0007234">
    <property type="term" value="P:osmosensory signaling via phosphorelay pathway"/>
    <property type="evidence" value="ECO:0007669"/>
    <property type="project" value="TreeGrafter"/>
</dbReference>
<dbReference type="PRINTS" id="PR00344">
    <property type="entry name" value="BCTRLSENSOR"/>
</dbReference>
<keyword evidence="5" id="KW-0597">Phosphoprotein</keyword>
<evidence type="ECO:0000313" key="15">
    <source>
        <dbReference type="EMBL" id="MBC5844476.1"/>
    </source>
</evidence>
<evidence type="ECO:0000259" key="14">
    <source>
        <dbReference type="PROSITE" id="PS50109"/>
    </source>
</evidence>
<dbReference type="GO" id="GO:0000156">
    <property type="term" value="F:phosphorelay response regulator activity"/>
    <property type="evidence" value="ECO:0007669"/>
    <property type="project" value="TreeGrafter"/>
</dbReference>
<keyword evidence="13" id="KW-0472">Membrane</keyword>
<dbReference type="InterPro" id="IPR004358">
    <property type="entry name" value="Sig_transdc_His_kin-like_C"/>
</dbReference>
<evidence type="ECO:0000256" key="3">
    <source>
        <dbReference type="ARBA" id="ARBA00012438"/>
    </source>
</evidence>
<dbReference type="Pfam" id="PF14827">
    <property type="entry name" value="dCache_3"/>
    <property type="match status" value="1"/>
</dbReference>
<dbReference type="PANTHER" id="PTHR42878">
    <property type="entry name" value="TWO-COMPONENT HISTIDINE KINASE"/>
    <property type="match status" value="1"/>
</dbReference>
<reference evidence="15 16" key="1">
    <citation type="submission" date="2020-08" db="EMBL/GenBank/DDBJ databases">
        <title>Description of novel Flavobacterium F-392 isolate.</title>
        <authorList>
            <person name="Saticioglu I.B."/>
            <person name="Duman M."/>
            <person name="Altun S."/>
        </authorList>
    </citation>
    <scope>NUCLEOTIDE SEQUENCE [LARGE SCALE GENOMIC DNA]</scope>
    <source>
        <strain evidence="15 16">F-392</strain>
    </source>
</reference>
<gene>
    <name evidence="15" type="ORF">H8R25_08515</name>
</gene>
<dbReference type="InterPro" id="IPR029150">
    <property type="entry name" value="dCache_3"/>
</dbReference>
<keyword evidence="12" id="KW-0902">Two-component regulatory system</keyword>
<evidence type="ECO:0000256" key="9">
    <source>
        <dbReference type="ARBA" id="ARBA00022777"/>
    </source>
</evidence>
<feature type="transmembrane region" description="Helical" evidence="13">
    <location>
        <begin position="12"/>
        <end position="36"/>
    </location>
</feature>
<keyword evidence="4" id="KW-1003">Cell membrane</keyword>
<evidence type="ECO:0000256" key="11">
    <source>
        <dbReference type="ARBA" id="ARBA00022989"/>
    </source>
</evidence>
<dbReference type="SUPFAM" id="SSF47384">
    <property type="entry name" value="Homodimeric domain of signal transducing histidine kinase"/>
    <property type="match status" value="1"/>
</dbReference>
<evidence type="ECO:0000256" key="4">
    <source>
        <dbReference type="ARBA" id="ARBA00022475"/>
    </source>
</evidence>
<dbReference type="AlphaFoldDB" id="A0A923MZ92"/>
<proteinExistence type="predicted"/>
<dbReference type="EC" id="2.7.13.3" evidence="3"/>
<evidence type="ECO:0000256" key="10">
    <source>
        <dbReference type="ARBA" id="ARBA00022840"/>
    </source>
</evidence>
<dbReference type="PROSITE" id="PS50109">
    <property type="entry name" value="HIS_KIN"/>
    <property type="match status" value="1"/>
</dbReference>
<dbReference type="InterPro" id="IPR005467">
    <property type="entry name" value="His_kinase_dom"/>
</dbReference>
<evidence type="ECO:0000256" key="6">
    <source>
        <dbReference type="ARBA" id="ARBA00022679"/>
    </source>
</evidence>
<dbReference type="InterPro" id="IPR003661">
    <property type="entry name" value="HisK_dim/P_dom"/>
</dbReference>
<dbReference type="Gene3D" id="1.10.287.130">
    <property type="match status" value="1"/>
</dbReference>
<evidence type="ECO:0000256" key="1">
    <source>
        <dbReference type="ARBA" id="ARBA00000085"/>
    </source>
</evidence>
<dbReference type="InterPro" id="IPR050351">
    <property type="entry name" value="BphY/WalK/GraS-like"/>
</dbReference>
<keyword evidence="9" id="KW-0418">Kinase</keyword>
<dbReference type="InterPro" id="IPR029151">
    <property type="entry name" value="Sensor-like_sf"/>
</dbReference>